<evidence type="ECO:0000313" key="1">
    <source>
        <dbReference type="EMBL" id="MBL4937853.1"/>
    </source>
</evidence>
<dbReference type="RefSeq" id="WP_202750596.1">
    <property type="nucleotide sequence ID" value="NZ_JAESWC010000018.1"/>
</dbReference>
<reference evidence="1 2" key="1">
    <citation type="submission" date="2021-01" db="EMBL/GenBank/DDBJ databases">
        <title>Genome public.</title>
        <authorList>
            <person name="Liu C."/>
            <person name="Sun Q."/>
        </authorList>
    </citation>
    <scope>NUCLEOTIDE SEQUENCE [LARGE SCALE GENOMIC DNA]</scope>
    <source>
        <strain evidence="1 2">YIM B02515</strain>
    </source>
</reference>
<gene>
    <name evidence="1" type="ORF">JK636_19275</name>
</gene>
<comment type="caution">
    <text evidence="1">The sequence shown here is derived from an EMBL/GenBank/DDBJ whole genome shotgun (WGS) entry which is preliminary data.</text>
</comment>
<dbReference type="Proteomes" id="UP000632377">
    <property type="component" value="Unassembled WGS sequence"/>
</dbReference>
<organism evidence="1 2">
    <name type="scientific">Clostridium rhizosphaerae</name>
    <dbReference type="NCBI Taxonomy" id="2803861"/>
    <lineage>
        <taxon>Bacteria</taxon>
        <taxon>Bacillati</taxon>
        <taxon>Bacillota</taxon>
        <taxon>Clostridia</taxon>
        <taxon>Eubacteriales</taxon>
        <taxon>Clostridiaceae</taxon>
        <taxon>Clostridium</taxon>
    </lineage>
</organism>
<protein>
    <submittedName>
        <fullName evidence="1">Uncharacterized protein</fullName>
    </submittedName>
</protein>
<proteinExistence type="predicted"/>
<accession>A0ABS1TIR8</accession>
<name>A0ABS1TIR8_9CLOT</name>
<sequence>MKVILPLKINYSPIKKLALINFEKKPDKLYKGLELQYIDGKSYGKGYRIIAYRNDDYVDVYDDYSLTYIENEKFNVVQNGLNKHVQTHLDNVSFERTNGNVEITFKFSDLLNREISVSIIEHSKKRSIPMNLLAPVGVGAMKPDFMPVFFLYDFDFVRRSKTAVNVEIDGKNIAIDKFPMPMNMQFRYYSRYSVNCQLIDFINTDYKKLIEVEMDDKLSFTENGVKYCFNSNGGLETVNIETGNNPIIIKFEPELTLNKDMDLEGKFSIAPAECMGYIKGDYQINWDENTLSYKLKLIPGEGWTPVPNSRITKMLFSPKSMFCCWTKKYWLEAVISLKDMTANGKWTNGNLEDSTKG</sequence>
<keyword evidence="2" id="KW-1185">Reference proteome</keyword>
<evidence type="ECO:0000313" key="2">
    <source>
        <dbReference type="Proteomes" id="UP000632377"/>
    </source>
</evidence>
<dbReference type="EMBL" id="JAESWC010000018">
    <property type="protein sequence ID" value="MBL4937853.1"/>
    <property type="molecule type" value="Genomic_DNA"/>
</dbReference>